<accession>A0A2N5J2M4</accession>
<name>A0A2N5J2M4_9BIFI</name>
<dbReference type="Proteomes" id="UP000234935">
    <property type="component" value="Unassembled WGS sequence"/>
</dbReference>
<evidence type="ECO:0000313" key="1">
    <source>
        <dbReference type="EMBL" id="PLS28471.1"/>
    </source>
</evidence>
<evidence type="ECO:0000313" key="2">
    <source>
        <dbReference type="Proteomes" id="UP000234935"/>
    </source>
</evidence>
<proteinExistence type="predicted"/>
<comment type="caution">
    <text evidence="1">The sequence shown here is derived from an EMBL/GenBank/DDBJ whole genome shotgun (WGS) entry which is preliminary data.</text>
</comment>
<dbReference type="AlphaFoldDB" id="A0A2N5J2M4"/>
<dbReference type="EMBL" id="NMYC01000001">
    <property type="protein sequence ID" value="PLS28471.1"/>
    <property type="molecule type" value="Genomic_DNA"/>
</dbReference>
<gene>
    <name evidence="1" type="ORF">CGZ88_0633</name>
</gene>
<reference evidence="1 2" key="1">
    <citation type="submission" date="2017-07" db="EMBL/GenBank/DDBJ databases">
        <title>Bifidobacterium novel species.</title>
        <authorList>
            <person name="Lugli G.A."/>
            <person name="Milani C."/>
            <person name="Duranti S."/>
            <person name="Mangifesta M."/>
        </authorList>
    </citation>
    <scope>NUCLEOTIDE SEQUENCE [LARGE SCALE GENOMIC DNA]</scope>
    <source>
        <strain evidence="2">Goo31D</strain>
    </source>
</reference>
<sequence length="94" mass="9880">MPPTTMAPLLRDDGTAMLEAVMADCHQLMRRMADECATTIDEAVGALGAARIDGWHGTAAELYRERIRSAGTQARIVRAQAGLAPAMLLGTAGA</sequence>
<keyword evidence="2" id="KW-1185">Reference proteome</keyword>
<protein>
    <submittedName>
        <fullName evidence="1">Uncharacterized protein</fullName>
    </submittedName>
</protein>
<organism evidence="1 2">
    <name type="scientific">Bifidobacterium anseris</name>
    <dbReference type="NCBI Taxonomy" id="2020963"/>
    <lineage>
        <taxon>Bacteria</taxon>
        <taxon>Bacillati</taxon>
        <taxon>Actinomycetota</taxon>
        <taxon>Actinomycetes</taxon>
        <taxon>Bifidobacteriales</taxon>
        <taxon>Bifidobacteriaceae</taxon>
        <taxon>Bifidobacterium</taxon>
    </lineage>
</organism>